<dbReference type="PROSITE" id="PS50977">
    <property type="entry name" value="HTH_TETR_2"/>
    <property type="match status" value="1"/>
</dbReference>
<sequence>MSKILPEYREKAKKRIIEAGLEVMYEKGYCNTTMEDIARCLDVSKPALYRYFKNKDELVIESANYLQTQYRDIKTGCNSEYRDIKTGCNSDICPVDAWIEIFDQIMSPDIKIHALYFEILGMTVHKPEVQKRSIEGMKRGLDQPTHEIEEQQQKGLIPSKTDPRTLAIALVSLFNGMRVLILLGVDWKEVRSRWIEILRNLFGITEKGGQQAECPRDCKRFEDCNPASEI</sequence>
<reference evidence="4 5" key="1">
    <citation type="submission" date="2014-07" db="EMBL/GenBank/DDBJ databases">
        <title>Methanogenic archaea and the global carbon cycle.</title>
        <authorList>
            <person name="Henriksen J.R."/>
            <person name="Luke J."/>
            <person name="Reinhart S."/>
            <person name="Benedict M.N."/>
            <person name="Youngblut N.D."/>
            <person name="Metcalf M.E."/>
            <person name="Whitaker R.J."/>
            <person name="Metcalf W.W."/>
        </authorList>
    </citation>
    <scope>NUCLEOTIDE SEQUENCE [LARGE SCALE GENOMIC DNA]</scope>
    <source>
        <strain evidence="4 5">Wiesmoor</strain>
    </source>
</reference>
<dbReference type="InterPro" id="IPR023772">
    <property type="entry name" value="DNA-bd_HTH_TetR-type_CS"/>
</dbReference>
<evidence type="ECO:0000256" key="2">
    <source>
        <dbReference type="PROSITE-ProRule" id="PRU00335"/>
    </source>
</evidence>
<dbReference type="Pfam" id="PF00440">
    <property type="entry name" value="TetR_N"/>
    <property type="match status" value="1"/>
</dbReference>
<protein>
    <submittedName>
        <fullName evidence="4">Transcriptional regulator, TetR family</fullName>
    </submittedName>
</protein>
<evidence type="ECO:0000313" key="4">
    <source>
        <dbReference type="EMBL" id="AKB51238.1"/>
    </source>
</evidence>
<dbReference type="SUPFAM" id="SSF46689">
    <property type="entry name" value="Homeodomain-like"/>
    <property type="match status" value="1"/>
</dbReference>
<dbReference type="InterPro" id="IPR036271">
    <property type="entry name" value="Tet_transcr_reg_TetR-rel_C_sf"/>
</dbReference>
<dbReference type="EMBL" id="CP009526">
    <property type="protein sequence ID" value="AKB51238.1"/>
    <property type="molecule type" value="Genomic_DNA"/>
</dbReference>
<dbReference type="SUPFAM" id="SSF48498">
    <property type="entry name" value="Tetracyclin repressor-like, C-terminal domain"/>
    <property type="match status" value="1"/>
</dbReference>
<dbReference type="GO" id="GO:0003677">
    <property type="term" value="F:DNA binding"/>
    <property type="evidence" value="ECO:0007669"/>
    <property type="project" value="UniProtKB-UniRule"/>
</dbReference>
<feature type="DNA-binding region" description="H-T-H motif" evidence="2">
    <location>
        <begin position="33"/>
        <end position="52"/>
    </location>
</feature>
<dbReference type="HOGENOM" id="CLU_069356_15_12_2"/>
<dbReference type="PANTHER" id="PTHR43479">
    <property type="entry name" value="ACREF/ENVCD OPERON REPRESSOR-RELATED"/>
    <property type="match status" value="1"/>
</dbReference>
<gene>
    <name evidence="4" type="ORF">MSBRW_1985</name>
</gene>
<evidence type="ECO:0000259" key="3">
    <source>
        <dbReference type="PROSITE" id="PS50977"/>
    </source>
</evidence>
<dbReference type="InterPro" id="IPR009057">
    <property type="entry name" value="Homeodomain-like_sf"/>
</dbReference>
<dbReference type="KEGG" id="mbw:MSBRW_1985"/>
<name>A0A0E3QLW0_METBA</name>
<dbReference type="AlphaFoldDB" id="A0A0E3QLW0"/>
<dbReference type="InterPro" id="IPR050624">
    <property type="entry name" value="HTH-type_Tx_Regulator"/>
</dbReference>
<evidence type="ECO:0000313" key="5">
    <source>
        <dbReference type="Proteomes" id="UP000033038"/>
    </source>
</evidence>
<dbReference type="InterPro" id="IPR001647">
    <property type="entry name" value="HTH_TetR"/>
</dbReference>
<proteinExistence type="predicted"/>
<dbReference type="Proteomes" id="UP000033038">
    <property type="component" value="Chromosome"/>
</dbReference>
<dbReference type="PATRIC" id="fig|1434109.4.peg.2545"/>
<organism evidence="4 5">
    <name type="scientific">Methanosarcina barkeri str. Wiesmoor</name>
    <dbReference type="NCBI Taxonomy" id="1434109"/>
    <lineage>
        <taxon>Archaea</taxon>
        <taxon>Methanobacteriati</taxon>
        <taxon>Methanobacteriota</taxon>
        <taxon>Stenosarchaea group</taxon>
        <taxon>Methanomicrobia</taxon>
        <taxon>Methanosarcinales</taxon>
        <taxon>Methanosarcinaceae</taxon>
        <taxon>Methanosarcina</taxon>
    </lineage>
</organism>
<dbReference type="PRINTS" id="PR00455">
    <property type="entry name" value="HTHTETR"/>
</dbReference>
<dbReference type="Gene3D" id="1.10.357.10">
    <property type="entry name" value="Tetracycline Repressor, domain 2"/>
    <property type="match status" value="1"/>
</dbReference>
<dbReference type="PANTHER" id="PTHR43479:SF11">
    <property type="entry name" value="ACREF_ENVCD OPERON REPRESSOR-RELATED"/>
    <property type="match status" value="1"/>
</dbReference>
<keyword evidence="1 2" id="KW-0238">DNA-binding</keyword>
<feature type="domain" description="HTH tetR-type" evidence="3">
    <location>
        <begin position="10"/>
        <end position="70"/>
    </location>
</feature>
<accession>A0A0E3QLW0</accession>
<evidence type="ECO:0000256" key="1">
    <source>
        <dbReference type="ARBA" id="ARBA00023125"/>
    </source>
</evidence>
<dbReference type="PROSITE" id="PS01081">
    <property type="entry name" value="HTH_TETR_1"/>
    <property type="match status" value="1"/>
</dbReference>